<dbReference type="GO" id="GO:0016020">
    <property type="term" value="C:membrane"/>
    <property type="evidence" value="ECO:0007669"/>
    <property type="project" value="UniProtKB-SubCell"/>
</dbReference>
<feature type="transmembrane region" description="Helical" evidence="6">
    <location>
        <begin position="111"/>
        <end position="135"/>
    </location>
</feature>
<feature type="domain" description="Major facilitator superfamily (MFS) profile" evidence="7">
    <location>
        <begin position="26"/>
        <end position="517"/>
    </location>
</feature>
<dbReference type="Gene3D" id="1.20.1250.20">
    <property type="entry name" value="MFS general substrate transporter like domains"/>
    <property type="match status" value="2"/>
</dbReference>
<dbReference type="EMBL" id="JAZDUA010000273">
    <property type="protein sequence ID" value="KAK7862481.1"/>
    <property type="molecule type" value="Genomic_DNA"/>
</dbReference>
<feature type="transmembrane region" description="Helical" evidence="6">
    <location>
        <begin position="170"/>
        <end position="191"/>
    </location>
</feature>
<dbReference type="PROSITE" id="PS50850">
    <property type="entry name" value="MFS"/>
    <property type="match status" value="1"/>
</dbReference>
<organism evidence="8 9">
    <name type="scientific">Gryllus longicercus</name>
    <dbReference type="NCBI Taxonomy" id="2509291"/>
    <lineage>
        <taxon>Eukaryota</taxon>
        <taxon>Metazoa</taxon>
        <taxon>Ecdysozoa</taxon>
        <taxon>Arthropoda</taxon>
        <taxon>Hexapoda</taxon>
        <taxon>Insecta</taxon>
        <taxon>Pterygota</taxon>
        <taxon>Neoptera</taxon>
        <taxon>Polyneoptera</taxon>
        <taxon>Orthoptera</taxon>
        <taxon>Ensifera</taxon>
        <taxon>Gryllidea</taxon>
        <taxon>Grylloidea</taxon>
        <taxon>Gryllidae</taxon>
        <taxon>Gryllinae</taxon>
        <taxon>Gryllus</taxon>
    </lineage>
</organism>
<feature type="transmembrane region" description="Helical" evidence="6">
    <location>
        <begin position="197"/>
        <end position="215"/>
    </location>
</feature>
<feature type="compositionally biased region" description="Pro residues" evidence="5">
    <location>
        <begin position="308"/>
        <end position="318"/>
    </location>
</feature>
<dbReference type="PRINTS" id="PR00171">
    <property type="entry name" value="SUGRTRNSPORT"/>
</dbReference>
<dbReference type="InterPro" id="IPR036259">
    <property type="entry name" value="MFS_trans_sf"/>
</dbReference>
<keyword evidence="9" id="KW-1185">Reference proteome</keyword>
<dbReference type="InterPro" id="IPR020846">
    <property type="entry name" value="MFS_dom"/>
</dbReference>
<dbReference type="PROSITE" id="PS00216">
    <property type="entry name" value="SUGAR_TRANSPORT_1"/>
    <property type="match status" value="1"/>
</dbReference>
<dbReference type="InterPro" id="IPR005829">
    <property type="entry name" value="Sugar_transporter_CS"/>
</dbReference>
<feature type="transmembrane region" description="Helical" evidence="6">
    <location>
        <begin position="81"/>
        <end position="102"/>
    </location>
</feature>
<feature type="transmembrane region" description="Helical" evidence="6">
    <location>
        <begin position="404"/>
        <end position="423"/>
    </location>
</feature>
<dbReference type="InterPro" id="IPR050549">
    <property type="entry name" value="MFS_Trehalose_Transporter"/>
</dbReference>
<feature type="transmembrane region" description="Helical" evidence="6">
    <location>
        <begin position="141"/>
        <end position="158"/>
    </location>
</feature>
<feature type="transmembrane region" description="Helical" evidence="6">
    <location>
        <begin position="24"/>
        <end position="45"/>
    </location>
</feature>
<comment type="caution">
    <text evidence="8">The sequence shown here is derived from an EMBL/GenBank/DDBJ whole genome shotgun (WGS) entry which is preliminary data.</text>
</comment>
<evidence type="ECO:0000256" key="1">
    <source>
        <dbReference type="ARBA" id="ARBA00004141"/>
    </source>
</evidence>
<proteinExistence type="predicted"/>
<keyword evidence="3 6" id="KW-1133">Transmembrane helix</keyword>
<dbReference type="Pfam" id="PF00083">
    <property type="entry name" value="Sugar_tr"/>
    <property type="match status" value="2"/>
</dbReference>
<dbReference type="PROSITE" id="PS00217">
    <property type="entry name" value="SUGAR_TRANSPORT_2"/>
    <property type="match status" value="1"/>
</dbReference>
<reference evidence="8 9" key="1">
    <citation type="submission" date="2024-03" db="EMBL/GenBank/DDBJ databases">
        <title>The genome assembly and annotation of the cricket Gryllus longicercus Weissman &amp; Gray.</title>
        <authorList>
            <person name="Szrajer S."/>
            <person name="Gray D."/>
            <person name="Ylla G."/>
        </authorList>
    </citation>
    <scope>NUCLEOTIDE SEQUENCE [LARGE SCALE GENOMIC DNA]</scope>
    <source>
        <strain evidence="8">DAG 2021-001</strain>
        <tissue evidence="8">Whole body minus gut</tissue>
    </source>
</reference>
<evidence type="ECO:0000256" key="4">
    <source>
        <dbReference type="ARBA" id="ARBA00023136"/>
    </source>
</evidence>
<feature type="transmembrane region" description="Helical" evidence="6">
    <location>
        <begin position="493"/>
        <end position="513"/>
    </location>
</feature>
<evidence type="ECO:0000259" key="7">
    <source>
        <dbReference type="PROSITE" id="PS50850"/>
    </source>
</evidence>
<name>A0AAN9VGK8_9ORTH</name>
<dbReference type="PANTHER" id="PTHR48021:SF86">
    <property type="entry name" value="FACILITATED TREHALOSE TRANSPORTER TRET1-1-LIKE PROTEIN"/>
    <property type="match status" value="1"/>
</dbReference>
<accession>A0AAN9VGK8</accession>
<evidence type="ECO:0000256" key="5">
    <source>
        <dbReference type="SAM" id="MobiDB-lite"/>
    </source>
</evidence>
<evidence type="ECO:0000313" key="8">
    <source>
        <dbReference type="EMBL" id="KAK7862481.1"/>
    </source>
</evidence>
<dbReference type="InterPro" id="IPR003663">
    <property type="entry name" value="Sugar/inositol_transpt"/>
</dbReference>
<feature type="region of interest" description="Disordered" evidence="5">
    <location>
        <begin position="259"/>
        <end position="328"/>
    </location>
</feature>
<feature type="transmembrane region" description="Helical" evidence="6">
    <location>
        <begin position="377"/>
        <end position="397"/>
    </location>
</feature>
<evidence type="ECO:0000256" key="3">
    <source>
        <dbReference type="ARBA" id="ARBA00022989"/>
    </source>
</evidence>
<dbReference type="PANTHER" id="PTHR48021">
    <property type="match status" value="1"/>
</dbReference>
<feature type="compositionally biased region" description="Pro residues" evidence="5">
    <location>
        <begin position="263"/>
        <end position="281"/>
    </location>
</feature>
<dbReference type="InterPro" id="IPR005828">
    <property type="entry name" value="MFS_sugar_transport-like"/>
</dbReference>
<dbReference type="SUPFAM" id="SSF103473">
    <property type="entry name" value="MFS general substrate transporter"/>
    <property type="match status" value="1"/>
</dbReference>
<evidence type="ECO:0000256" key="6">
    <source>
        <dbReference type="SAM" id="Phobius"/>
    </source>
</evidence>
<dbReference type="GO" id="GO:0022857">
    <property type="term" value="F:transmembrane transporter activity"/>
    <property type="evidence" value="ECO:0007669"/>
    <property type="project" value="InterPro"/>
</dbReference>
<comment type="subcellular location">
    <subcellularLocation>
        <location evidence="1">Membrane</location>
        <topology evidence="1">Multi-pass membrane protein</topology>
    </subcellularLocation>
</comment>
<keyword evidence="2 6" id="KW-0812">Transmembrane</keyword>
<dbReference type="AlphaFoldDB" id="A0AAN9VGK8"/>
<protein>
    <recommendedName>
        <fullName evidence="7">Major facilitator superfamily (MFS) profile domain-containing protein</fullName>
    </recommendedName>
</protein>
<gene>
    <name evidence="8" type="ORF">R5R35_005910</name>
</gene>
<evidence type="ECO:0000256" key="2">
    <source>
        <dbReference type="ARBA" id="ARBA00022692"/>
    </source>
</evidence>
<sequence>MGAAPPPPPPPLAGAAPRARGRQWAAALIANLAAVCAGTAVSWSAPVLSLLEGDAAADGAWAGPWAGALMPARPLTDDESALVASLVPLGALVGALPAGALVPRLGVRRPLLALAALFALGWALVLLAGLGGVGALLAGRAVHGVATGAATVLVPRYCDEVAEVAVRGALGALLDLSLCNGVLLVYAMALALPYEQLTLVAALVPVAFAASFFFMPESPVHLARRGQHEEALEALAWLRPGWGAAALREELATLTADDAPLELTPPPAPAPTPPPTPPPPLYEDVVARSPPPFPSLADDTGPTRRRSPSPPPSPPPSPTKDVAQPAPKRSAAPYVAAKGIFIAYTLMFLQQAAAISAVIAYATPIFEDAGGSLSPPVATVVLGALQSAAGVVAALTVERAGRRPLLVGSALVVGASLGALAAASADSAPWLPPVALGVYITAFELGIGPLPWFITAELVGPTAGGGAVAINWATAAVVTETFPTLKERFGQRAVFAAFGVMAGVAAAFALLLVPETRGKTRAQLREELARWPRRGAAEARREGA</sequence>
<evidence type="ECO:0000313" key="9">
    <source>
        <dbReference type="Proteomes" id="UP001378592"/>
    </source>
</evidence>
<keyword evidence="4 6" id="KW-0472">Membrane</keyword>
<feature type="transmembrane region" description="Helical" evidence="6">
    <location>
        <begin position="339"/>
        <end position="362"/>
    </location>
</feature>
<dbReference type="Proteomes" id="UP001378592">
    <property type="component" value="Unassembled WGS sequence"/>
</dbReference>